<dbReference type="Gene3D" id="1.10.760.10">
    <property type="entry name" value="Cytochrome c-like domain"/>
    <property type="match status" value="1"/>
</dbReference>
<protein>
    <submittedName>
        <fullName evidence="6">Trehalose utilization</fullName>
    </submittedName>
</protein>
<evidence type="ECO:0000259" key="5">
    <source>
        <dbReference type="PROSITE" id="PS51007"/>
    </source>
</evidence>
<dbReference type="Pfam" id="PF23500">
    <property type="entry name" value="DUF7133"/>
    <property type="match status" value="1"/>
</dbReference>
<dbReference type="PANTHER" id="PTHR33546:SF1">
    <property type="entry name" value="LARGE, MULTIFUNCTIONAL SECRETED PROTEIN"/>
    <property type="match status" value="1"/>
</dbReference>
<dbReference type="InterPro" id="IPR036909">
    <property type="entry name" value="Cyt_c-like_dom_sf"/>
</dbReference>
<sequence length="1395" mass="152748">MAFCGLPRHTECEKPSTLIFDRPPEIITIMSSFQLTFVCLVLSAVALSFEPRAGADTPFADGLVVHLDASRISDSQKLGPVHQWDNLVAGISGFRQNDAAAQPELLKVGESFVVRFDGDGDHMRSVGTDRIGLTEMSVFVVAAPHRNPGDYSGLVAANAKQQRDYQSGFNLDLGAASSLKLDTINVEGRGFGGARDLLNQSLAFGAPRVFTVIADPQKRLISLRVDGSAAGQRASQGEVMSFDELTLGARYYTNGPGEQQVRCGLDGDIAELLIYDRTLSVAEIQQVETYLTSKYSRLRIDLPATLDMAVDATPLVKAENPPAIQMLLPGFTVREIPVELTNVNNVRFRSDGKLVTLGYNGDIHLLSDTDGDGLEDSAKPFWRNTGSLRGPIGMLLTPDEYVHGKGVFTPSKGMLSLIVDKDGDDVADDEIVVASGWDEITQNVDATGVAMDDEGYLYFGLGTANYANAYLIDDQGTAQYDINSDRGTVQRVSPDFKTRETVCTGIRFPIAFAFNREGDLFCSEQEGATWLANGNPLDELLHIVPDRHYGFPPRHPRHNPDVIDEPSVFDYSPQHQSTCGMVFNQSVNGGPVFGPDWWADSAIVCGESRGKIWRTQLCKSSNGYVASTQLIACLQMLTVDACVAPDGDLVVACHSGPPDWGTGPTGIGKLFRIQMSDPEAARPLLAWPSSQREIQIAFDRPLDANMLKGIADQIVIQYGDHVRAGDSFENLVPPYAVVQRQLLAPRKSLAVRGISVSADRRNVLIQTDAMPVSSHYSISIPYDSGGASVPTDALGQHGQHRQLDIDLTLHGIETAFRSSAADDAVWSGWMPHLDWQVSNELTRQSVSHDELRSMIGQGGVLSMQTKLDLSDILRPKVQPGSTLDYQWPEEQVTLVVRSSQPLTLISAGKTAVATRTNDDRYEVRLAVPAADAESFPLTVETLVKRGTEPDLTVAVSTNEDDRLRALPLRRFFLPWSTKSQQESTPPSNTKVAELDGGNWGAGRRVFHSEAASCWKCHAIHSAGPNIGPDLTNLVHRDYASVLRDIQNPSFAINPDYLGQTVLMNDGRVLTGVLQTKDGKLSLADATGKLTFIDKEAIDTIKPAEVSVMPKGLHEKLTQTQMRDLMTFLLTPAPHMPLDSPLPAPPVRTQAEVAYVLADSQPLPDTLTPLRVVLVAGKKDHGPGEHDYPAWQIQWGQLLAAAAEVSVELAWDFPSDTQLGQADVLIFFQKGTWNDTRQEKMDSFFDRGGGAVYIHWAVNGDDRVADFSDRIGMASRGGSIGYRHGPLSLAVHNTDHPIMRNIEPLQLYDESYWRLTGEPSDVTLFATSMEDGAPQPQLWSYERSAGRVFVSIPGHYNWTFDDPIFRTLLLRGIAWTAKQPVDRFNELVPLGARMSK</sequence>
<comment type="caution">
    <text evidence="6">The sequence shown here is derived from an EMBL/GenBank/DDBJ whole genome shotgun (WGS) entry which is preliminary data.</text>
</comment>
<evidence type="ECO:0000256" key="1">
    <source>
        <dbReference type="ARBA" id="ARBA00022617"/>
    </source>
</evidence>
<evidence type="ECO:0000256" key="3">
    <source>
        <dbReference type="ARBA" id="ARBA00023004"/>
    </source>
</evidence>
<reference evidence="6 7" key="1">
    <citation type="submission" date="2019-02" db="EMBL/GenBank/DDBJ databases">
        <title>Deep-cultivation of Planctomycetes and their phenomic and genomic characterization uncovers novel biology.</title>
        <authorList>
            <person name="Wiegand S."/>
            <person name="Jogler M."/>
            <person name="Boedeker C."/>
            <person name="Pinto D."/>
            <person name="Vollmers J."/>
            <person name="Rivas-Marin E."/>
            <person name="Kohn T."/>
            <person name="Peeters S.H."/>
            <person name="Heuer A."/>
            <person name="Rast P."/>
            <person name="Oberbeckmann S."/>
            <person name="Bunk B."/>
            <person name="Jeske O."/>
            <person name="Meyerdierks A."/>
            <person name="Storesund J.E."/>
            <person name="Kallscheuer N."/>
            <person name="Luecker S."/>
            <person name="Lage O.M."/>
            <person name="Pohl T."/>
            <person name="Merkel B.J."/>
            <person name="Hornburger P."/>
            <person name="Mueller R.-W."/>
            <person name="Bruemmer F."/>
            <person name="Labrenz M."/>
            <person name="Spormann A.M."/>
            <person name="Op Den Camp H."/>
            <person name="Overmann J."/>
            <person name="Amann R."/>
            <person name="Jetten M.S.M."/>
            <person name="Mascher T."/>
            <person name="Medema M.H."/>
            <person name="Devos D.P."/>
            <person name="Kaster A.-K."/>
            <person name="Ovreas L."/>
            <person name="Rohde M."/>
            <person name="Galperin M.Y."/>
            <person name="Jogler C."/>
        </authorList>
    </citation>
    <scope>NUCLEOTIDE SEQUENCE [LARGE SCALE GENOMIC DNA]</scope>
    <source>
        <strain evidence="6 7">Pla52n</strain>
    </source>
</reference>
<dbReference type="Proteomes" id="UP000320176">
    <property type="component" value="Unassembled WGS sequence"/>
</dbReference>
<dbReference type="NCBIfam" id="TIGR02603">
    <property type="entry name" value="CxxCH_TIGR02603"/>
    <property type="match status" value="1"/>
</dbReference>
<dbReference type="GO" id="GO:0046872">
    <property type="term" value="F:metal ion binding"/>
    <property type="evidence" value="ECO:0007669"/>
    <property type="project" value="UniProtKB-KW"/>
</dbReference>
<dbReference type="InterPro" id="IPR055557">
    <property type="entry name" value="DUF7133"/>
</dbReference>
<dbReference type="SUPFAM" id="SSF52317">
    <property type="entry name" value="Class I glutamine amidotransferase-like"/>
    <property type="match status" value="1"/>
</dbReference>
<dbReference type="SUPFAM" id="SSF46626">
    <property type="entry name" value="Cytochrome c"/>
    <property type="match status" value="1"/>
</dbReference>
<evidence type="ECO:0000313" key="7">
    <source>
        <dbReference type="Proteomes" id="UP000320176"/>
    </source>
</evidence>
<evidence type="ECO:0000256" key="4">
    <source>
        <dbReference type="PROSITE-ProRule" id="PRU00433"/>
    </source>
</evidence>
<dbReference type="SUPFAM" id="SSF49899">
    <property type="entry name" value="Concanavalin A-like lectins/glucanases"/>
    <property type="match status" value="1"/>
</dbReference>
<dbReference type="Gene3D" id="2.120.10.30">
    <property type="entry name" value="TolB, C-terminal domain"/>
    <property type="match status" value="1"/>
</dbReference>
<gene>
    <name evidence="6" type="ORF">Pla52n_06620</name>
</gene>
<dbReference type="InterPro" id="IPR029062">
    <property type="entry name" value="Class_I_gatase-like"/>
</dbReference>
<keyword evidence="7" id="KW-1185">Reference proteome</keyword>
<dbReference type="GO" id="GO:0020037">
    <property type="term" value="F:heme binding"/>
    <property type="evidence" value="ECO:0007669"/>
    <property type="project" value="InterPro"/>
</dbReference>
<accession>A0A5C6B9G8</accession>
<keyword evidence="1 4" id="KW-0349">Heme</keyword>
<feature type="domain" description="Cytochrome c" evidence="5">
    <location>
        <begin position="997"/>
        <end position="1096"/>
    </location>
</feature>
<dbReference type="InterPro" id="IPR029010">
    <property type="entry name" value="ThuA-like"/>
</dbReference>
<dbReference type="InterPro" id="IPR011041">
    <property type="entry name" value="Quinoprot_gluc/sorb_DH_b-prop"/>
</dbReference>
<keyword evidence="3 4" id="KW-0408">Iron</keyword>
<dbReference type="InterPro" id="IPR009056">
    <property type="entry name" value="Cyt_c-like_dom"/>
</dbReference>
<dbReference type="Gene3D" id="2.60.120.200">
    <property type="match status" value="1"/>
</dbReference>
<keyword evidence="2 4" id="KW-0479">Metal-binding</keyword>
<dbReference type="Gene3D" id="3.40.50.880">
    <property type="match status" value="1"/>
</dbReference>
<evidence type="ECO:0000256" key="2">
    <source>
        <dbReference type="ARBA" id="ARBA00022723"/>
    </source>
</evidence>
<dbReference type="EMBL" id="SJPN01000001">
    <property type="protein sequence ID" value="TWU08081.1"/>
    <property type="molecule type" value="Genomic_DNA"/>
</dbReference>
<evidence type="ECO:0000313" key="6">
    <source>
        <dbReference type="EMBL" id="TWU08081.1"/>
    </source>
</evidence>
<dbReference type="InterPro" id="IPR013320">
    <property type="entry name" value="ConA-like_dom_sf"/>
</dbReference>
<dbReference type="PROSITE" id="PS51007">
    <property type="entry name" value="CYTC"/>
    <property type="match status" value="1"/>
</dbReference>
<dbReference type="GO" id="GO:0009055">
    <property type="term" value="F:electron transfer activity"/>
    <property type="evidence" value="ECO:0007669"/>
    <property type="project" value="InterPro"/>
</dbReference>
<dbReference type="OrthoDB" id="233791at2"/>
<dbReference type="InterPro" id="IPR011042">
    <property type="entry name" value="6-blade_b-propeller_TolB-like"/>
</dbReference>
<dbReference type="SUPFAM" id="SSF50952">
    <property type="entry name" value="Soluble quinoprotein glucose dehydrogenase"/>
    <property type="match status" value="1"/>
</dbReference>
<organism evidence="6 7">
    <name type="scientific">Stieleria varia</name>
    <dbReference type="NCBI Taxonomy" id="2528005"/>
    <lineage>
        <taxon>Bacteria</taxon>
        <taxon>Pseudomonadati</taxon>
        <taxon>Planctomycetota</taxon>
        <taxon>Planctomycetia</taxon>
        <taxon>Pirellulales</taxon>
        <taxon>Pirellulaceae</taxon>
        <taxon>Stieleria</taxon>
    </lineage>
</organism>
<dbReference type="PANTHER" id="PTHR33546">
    <property type="entry name" value="LARGE, MULTIFUNCTIONAL SECRETED PROTEIN-RELATED"/>
    <property type="match status" value="1"/>
</dbReference>
<proteinExistence type="predicted"/>
<dbReference type="Pfam" id="PF06283">
    <property type="entry name" value="ThuA"/>
    <property type="match status" value="1"/>
</dbReference>
<name>A0A5C6B9G8_9BACT</name>
<dbReference type="InterPro" id="IPR013427">
    <property type="entry name" value="Haem-bd_dom_put"/>
</dbReference>